<dbReference type="GO" id="GO:0046872">
    <property type="term" value="F:metal ion binding"/>
    <property type="evidence" value="ECO:0007669"/>
    <property type="project" value="UniProtKB-KW"/>
</dbReference>
<keyword evidence="5" id="KW-0482">Metalloprotease</keyword>
<sequence length="224" mass="24604">MSIAHWPEAERPREKLLAQGAAALSDSELLAIFLRTGMRGLSAVEMARQLMLDFGSLSGLLNASFDEFRAHRGLGAAKYAQLMACKELAQRALAEDMSLTDALRNPRQVRDFLRLAIAGKDVEVFVAVFLTVQNRVIAVEELFRGTLTETRVYPRELVRRALANNAAGVIIAHNHPSGVCEPSAADHSLTNTLKAALQLVDIRLLDHFVVTGARAESFAERGWL</sequence>
<dbReference type="InterPro" id="IPR046778">
    <property type="entry name" value="UPF0758_N"/>
</dbReference>
<dbReference type="InterPro" id="IPR010994">
    <property type="entry name" value="RuvA_2-like"/>
</dbReference>
<reference evidence="8 9" key="1">
    <citation type="submission" date="2017-02" db="EMBL/GenBank/DDBJ databases">
        <title>Chromobacterium haemolyticum H5244.</title>
        <authorList>
            <person name="Gulvik C.A."/>
        </authorList>
    </citation>
    <scope>NUCLEOTIDE SEQUENCE [LARGE SCALE GENOMIC DNA]</scope>
    <source>
        <strain evidence="8 9">H5244</strain>
    </source>
</reference>
<keyword evidence="2" id="KW-0479">Metal-binding</keyword>
<evidence type="ECO:0000259" key="7">
    <source>
        <dbReference type="PROSITE" id="PS50249"/>
    </source>
</evidence>
<dbReference type="InterPro" id="IPR025657">
    <property type="entry name" value="RadC_JAB"/>
</dbReference>
<dbReference type="EMBL" id="MUKV01000025">
    <property type="protein sequence ID" value="OQS35859.1"/>
    <property type="molecule type" value="Genomic_DNA"/>
</dbReference>
<dbReference type="InterPro" id="IPR037518">
    <property type="entry name" value="MPN"/>
</dbReference>
<evidence type="ECO:0000256" key="6">
    <source>
        <dbReference type="RuleBase" id="RU003797"/>
    </source>
</evidence>
<dbReference type="Pfam" id="PF20582">
    <property type="entry name" value="UPF0758_N"/>
    <property type="match status" value="1"/>
</dbReference>
<dbReference type="AlphaFoldDB" id="A0A1W0CM90"/>
<keyword evidence="3" id="KW-0378">Hydrolase</keyword>
<keyword evidence="4" id="KW-0862">Zinc</keyword>
<dbReference type="Gene3D" id="3.40.140.10">
    <property type="entry name" value="Cytidine Deaminase, domain 2"/>
    <property type="match status" value="1"/>
</dbReference>
<evidence type="ECO:0000256" key="2">
    <source>
        <dbReference type="ARBA" id="ARBA00022723"/>
    </source>
</evidence>
<gene>
    <name evidence="8" type="ORF">B0T45_16775</name>
</gene>
<dbReference type="PANTHER" id="PTHR30471">
    <property type="entry name" value="DNA REPAIR PROTEIN RADC"/>
    <property type="match status" value="1"/>
</dbReference>
<dbReference type="PROSITE" id="PS01302">
    <property type="entry name" value="UPF0758"/>
    <property type="match status" value="1"/>
</dbReference>
<dbReference type="SUPFAM" id="SSF102712">
    <property type="entry name" value="JAB1/MPN domain"/>
    <property type="match status" value="1"/>
</dbReference>
<evidence type="ECO:0000256" key="3">
    <source>
        <dbReference type="ARBA" id="ARBA00022801"/>
    </source>
</evidence>
<evidence type="ECO:0000256" key="1">
    <source>
        <dbReference type="ARBA" id="ARBA00022670"/>
    </source>
</evidence>
<evidence type="ECO:0000256" key="5">
    <source>
        <dbReference type="ARBA" id="ARBA00023049"/>
    </source>
</evidence>
<protein>
    <recommendedName>
        <fullName evidence="7">MPN domain-containing protein</fullName>
    </recommendedName>
</protein>
<evidence type="ECO:0000256" key="4">
    <source>
        <dbReference type="ARBA" id="ARBA00022833"/>
    </source>
</evidence>
<dbReference type="NCBIfam" id="NF000642">
    <property type="entry name" value="PRK00024.1"/>
    <property type="match status" value="1"/>
</dbReference>
<keyword evidence="1" id="KW-0645">Protease</keyword>
<accession>A0A1W0CM90</accession>
<dbReference type="Proteomes" id="UP000192721">
    <property type="component" value="Unassembled WGS sequence"/>
</dbReference>
<dbReference type="RefSeq" id="WP_081556261.1">
    <property type="nucleotide sequence ID" value="NZ_CP109905.1"/>
</dbReference>
<dbReference type="InterPro" id="IPR020891">
    <property type="entry name" value="UPF0758_CS"/>
</dbReference>
<dbReference type="Pfam" id="PF04002">
    <property type="entry name" value="RadC"/>
    <property type="match status" value="1"/>
</dbReference>
<dbReference type="CDD" id="cd08071">
    <property type="entry name" value="MPN_DUF2466"/>
    <property type="match status" value="1"/>
</dbReference>
<dbReference type="InterPro" id="IPR001405">
    <property type="entry name" value="UPF0758"/>
</dbReference>
<dbReference type="GO" id="GO:0006508">
    <property type="term" value="P:proteolysis"/>
    <property type="evidence" value="ECO:0007669"/>
    <property type="project" value="UniProtKB-KW"/>
</dbReference>
<dbReference type="NCBIfam" id="TIGR00608">
    <property type="entry name" value="radc"/>
    <property type="match status" value="1"/>
</dbReference>
<name>A0A1W0CM90_9NEIS</name>
<feature type="domain" description="MPN" evidence="7">
    <location>
        <begin position="102"/>
        <end position="224"/>
    </location>
</feature>
<comment type="caution">
    <text evidence="8">The sequence shown here is derived from an EMBL/GenBank/DDBJ whole genome shotgun (WGS) entry which is preliminary data.</text>
</comment>
<proteinExistence type="inferred from homology"/>
<evidence type="ECO:0000313" key="8">
    <source>
        <dbReference type="EMBL" id="OQS35859.1"/>
    </source>
</evidence>
<dbReference type="PANTHER" id="PTHR30471:SF3">
    <property type="entry name" value="UPF0758 PROTEIN YEES-RELATED"/>
    <property type="match status" value="1"/>
</dbReference>
<dbReference type="PROSITE" id="PS50249">
    <property type="entry name" value="MPN"/>
    <property type="match status" value="1"/>
</dbReference>
<dbReference type="GO" id="GO:0008237">
    <property type="term" value="F:metallopeptidase activity"/>
    <property type="evidence" value="ECO:0007669"/>
    <property type="project" value="UniProtKB-KW"/>
</dbReference>
<dbReference type="SUPFAM" id="SSF47781">
    <property type="entry name" value="RuvA domain 2-like"/>
    <property type="match status" value="1"/>
</dbReference>
<comment type="similarity">
    <text evidence="6">Belongs to the UPF0758 family.</text>
</comment>
<organism evidence="8 9">
    <name type="scientific">Chromobacterium haemolyticum</name>
    <dbReference type="NCBI Taxonomy" id="394935"/>
    <lineage>
        <taxon>Bacteria</taxon>
        <taxon>Pseudomonadati</taxon>
        <taxon>Pseudomonadota</taxon>
        <taxon>Betaproteobacteria</taxon>
        <taxon>Neisseriales</taxon>
        <taxon>Chromobacteriaceae</taxon>
        <taxon>Chromobacterium</taxon>
    </lineage>
</organism>
<evidence type="ECO:0000313" key="9">
    <source>
        <dbReference type="Proteomes" id="UP000192721"/>
    </source>
</evidence>